<evidence type="ECO:0000313" key="2">
    <source>
        <dbReference type="Proteomes" id="UP001151699"/>
    </source>
</evidence>
<keyword evidence="2" id="KW-1185">Reference proteome</keyword>
<name>A0A9Q0MXT4_9DIPT</name>
<gene>
    <name evidence="1" type="ORF">Bhyg_12750</name>
</gene>
<proteinExistence type="predicted"/>
<feature type="non-terminal residue" evidence="1">
    <location>
        <position position="79"/>
    </location>
</feature>
<sequence>RNLEYRLIVEEYQEHQLSFVVRKHLDNSQKQQFGREQQFGRVVEKQLDYYKEQRFRLVVRKHLKYRGMQQIAIVTDRHL</sequence>
<protein>
    <submittedName>
        <fullName evidence="1">Uncharacterized protein</fullName>
    </submittedName>
</protein>
<accession>A0A9Q0MXT4</accession>
<organism evidence="1 2">
    <name type="scientific">Pseudolycoriella hygida</name>
    <dbReference type="NCBI Taxonomy" id="35572"/>
    <lineage>
        <taxon>Eukaryota</taxon>
        <taxon>Metazoa</taxon>
        <taxon>Ecdysozoa</taxon>
        <taxon>Arthropoda</taxon>
        <taxon>Hexapoda</taxon>
        <taxon>Insecta</taxon>
        <taxon>Pterygota</taxon>
        <taxon>Neoptera</taxon>
        <taxon>Endopterygota</taxon>
        <taxon>Diptera</taxon>
        <taxon>Nematocera</taxon>
        <taxon>Sciaroidea</taxon>
        <taxon>Sciaridae</taxon>
        <taxon>Pseudolycoriella</taxon>
    </lineage>
</organism>
<comment type="caution">
    <text evidence="1">The sequence shown here is derived from an EMBL/GenBank/DDBJ whole genome shotgun (WGS) entry which is preliminary data.</text>
</comment>
<reference evidence="1" key="1">
    <citation type="submission" date="2022-07" db="EMBL/GenBank/DDBJ databases">
        <authorList>
            <person name="Trinca V."/>
            <person name="Uliana J.V.C."/>
            <person name="Torres T.T."/>
            <person name="Ward R.J."/>
            <person name="Monesi N."/>
        </authorList>
    </citation>
    <scope>NUCLEOTIDE SEQUENCE</scope>
    <source>
        <strain evidence="1">HSMRA1968</strain>
        <tissue evidence="1">Whole embryos</tissue>
    </source>
</reference>
<dbReference type="EMBL" id="WJQU01000003">
    <property type="protein sequence ID" value="KAJ6640001.1"/>
    <property type="molecule type" value="Genomic_DNA"/>
</dbReference>
<evidence type="ECO:0000313" key="1">
    <source>
        <dbReference type="EMBL" id="KAJ6640001.1"/>
    </source>
</evidence>
<dbReference type="AlphaFoldDB" id="A0A9Q0MXT4"/>
<dbReference type="Proteomes" id="UP001151699">
    <property type="component" value="Chromosome X"/>
</dbReference>